<gene>
    <name evidence="1" type="ORF">pdam_00005446</name>
</gene>
<name>A0A3M6U3Y4_POCDA</name>
<sequence>MQRRNSYSRSIYAPTTASRIADAKNKRETRLLVQTSRGLSCEKDWTLKNFFREKAKTNAFLKKIHRSSPGMLHFQRRENGRLALDWRNGFVAGNDTKIPVKTHGGRQLSRVLNHREEAQEPIQESLVRDFPSRASKNLEDSSELNGQNFEDGFEKENLSSDVQPVQATTLRHSEDESAKDVEKTNVSVKNPFKVRSRTSGICFCHCQELNLPPINLPEIRRRFSETGFGLKFPCNFEKNSNRKLSMPLIARHGRLL</sequence>
<accession>A0A3M6U3Y4</accession>
<proteinExistence type="predicted"/>
<evidence type="ECO:0000313" key="1">
    <source>
        <dbReference type="EMBL" id="RMX48198.1"/>
    </source>
</evidence>
<protein>
    <submittedName>
        <fullName evidence="1">Uncharacterized protein</fullName>
    </submittedName>
</protein>
<keyword evidence="2" id="KW-1185">Reference proteome</keyword>
<dbReference type="AlphaFoldDB" id="A0A3M6U3Y4"/>
<organism evidence="1 2">
    <name type="scientific">Pocillopora damicornis</name>
    <name type="common">Cauliflower coral</name>
    <name type="synonym">Millepora damicornis</name>
    <dbReference type="NCBI Taxonomy" id="46731"/>
    <lineage>
        <taxon>Eukaryota</taxon>
        <taxon>Metazoa</taxon>
        <taxon>Cnidaria</taxon>
        <taxon>Anthozoa</taxon>
        <taxon>Hexacorallia</taxon>
        <taxon>Scleractinia</taxon>
        <taxon>Astrocoeniina</taxon>
        <taxon>Pocilloporidae</taxon>
        <taxon>Pocillopora</taxon>
    </lineage>
</organism>
<comment type="caution">
    <text evidence="1">The sequence shown here is derived from an EMBL/GenBank/DDBJ whole genome shotgun (WGS) entry which is preliminary data.</text>
</comment>
<evidence type="ECO:0000313" key="2">
    <source>
        <dbReference type="Proteomes" id="UP000275408"/>
    </source>
</evidence>
<dbReference type="EMBL" id="RCHS01002303">
    <property type="protein sequence ID" value="RMX48198.1"/>
    <property type="molecule type" value="Genomic_DNA"/>
</dbReference>
<reference evidence="1 2" key="1">
    <citation type="journal article" date="2018" name="Sci. Rep.">
        <title>Comparative analysis of the Pocillopora damicornis genome highlights role of immune system in coral evolution.</title>
        <authorList>
            <person name="Cunning R."/>
            <person name="Bay R.A."/>
            <person name="Gillette P."/>
            <person name="Baker A.C."/>
            <person name="Traylor-Knowles N."/>
        </authorList>
    </citation>
    <scope>NUCLEOTIDE SEQUENCE [LARGE SCALE GENOMIC DNA]</scope>
    <source>
        <strain evidence="1">RSMAS</strain>
        <tissue evidence="1">Whole animal</tissue>
    </source>
</reference>
<dbReference type="Proteomes" id="UP000275408">
    <property type="component" value="Unassembled WGS sequence"/>
</dbReference>